<evidence type="ECO:0000313" key="2">
    <source>
        <dbReference type="Proteomes" id="UP001516400"/>
    </source>
</evidence>
<protein>
    <submittedName>
        <fullName evidence="1">Uncharacterized protein</fullName>
    </submittedName>
</protein>
<evidence type="ECO:0000313" key="1">
    <source>
        <dbReference type="EMBL" id="KAL3269597.1"/>
    </source>
</evidence>
<proteinExistence type="predicted"/>
<accession>A0ABD2MTF3</accession>
<dbReference type="Proteomes" id="UP001516400">
    <property type="component" value="Unassembled WGS sequence"/>
</dbReference>
<dbReference type="EMBL" id="JABFTP020000021">
    <property type="protein sequence ID" value="KAL3269597.1"/>
    <property type="molecule type" value="Genomic_DNA"/>
</dbReference>
<comment type="caution">
    <text evidence="1">The sequence shown here is derived from an EMBL/GenBank/DDBJ whole genome shotgun (WGS) entry which is preliminary data.</text>
</comment>
<name>A0ABD2MTF3_9CUCU</name>
<gene>
    <name evidence="1" type="ORF">HHI36_008661</name>
</gene>
<sequence>MEEAIEENPEKFTNITNSNNVTYATALTIQNILIPDSKLGKFIKRNPPWKKLIQKKINELKEDVSHIRECQNTSLSYTMKPKDSILHYSIENLRDYTKISEKLKHK</sequence>
<reference evidence="1 2" key="1">
    <citation type="journal article" date="2021" name="BMC Biol.">
        <title>Horizontally acquired antibacterial genes associated with adaptive radiation of ladybird beetles.</title>
        <authorList>
            <person name="Li H.S."/>
            <person name="Tang X.F."/>
            <person name="Huang Y.H."/>
            <person name="Xu Z.Y."/>
            <person name="Chen M.L."/>
            <person name="Du X.Y."/>
            <person name="Qiu B.Y."/>
            <person name="Chen P.T."/>
            <person name="Zhang W."/>
            <person name="Slipinski A."/>
            <person name="Escalona H.E."/>
            <person name="Waterhouse R.M."/>
            <person name="Zwick A."/>
            <person name="Pang H."/>
        </authorList>
    </citation>
    <scope>NUCLEOTIDE SEQUENCE [LARGE SCALE GENOMIC DNA]</scope>
    <source>
        <strain evidence="1">SYSU2018</strain>
    </source>
</reference>
<organism evidence="1 2">
    <name type="scientific">Cryptolaemus montrouzieri</name>
    <dbReference type="NCBI Taxonomy" id="559131"/>
    <lineage>
        <taxon>Eukaryota</taxon>
        <taxon>Metazoa</taxon>
        <taxon>Ecdysozoa</taxon>
        <taxon>Arthropoda</taxon>
        <taxon>Hexapoda</taxon>
        <taxon>Insecta</taxon>
        <taxon>Pterygota</taxon>
        <taxon>Neoptera</taxon>
        <taxon>Endopterygota</taxon>
        <taxon>Coleoptera</taxon>
        <taxon>Polyphaga</taxon>
        <taxon>Cucujiformia</taxon>
        <taxon>Coccinelloidea</taxon>
        <taxon>Coccinellidae</taxon>
        <taxon>Scymninae</taxon>
        <taxon>Scymnini</taxon>
        <taxon>Cryptolaemus</taxon>
    </lineage>
</organism>
<dbReference type="AlphaFoldDB" id="A0ABD2MTF3"/>
<keyword evidence="2" id="KW-1185">Reference proteome</keyword>